<organism evidence="1 2">
    <name type="scientific">Lachnoanaerobaculum umeaense</name>
    <dbReference type="NCBI Taxonomy" id="617123"/>
    <lineage>
        <taxon>Bacteria</taxon>
        <taxon>Bacillati</taxon>
        <taxon>Bacillota</taxon>
        <taxon>Clostridia</taxon>
        <taxon>Lachnospirales</taxon>
        <taxon>Lachnospiraceae</taxon>
        <taxon>Lachnoanaerobaculum</taxon>
    </lineage>
</organism>
<dbReference type="CDD" id="cd00198">
    <property type="entry name" value="vWFA"/>
    <property type="match status" value="1"/>
</dbReference>
<dbReference type="KEGG" id="lua:D4A81_06380"/>
<dbReference type="SUPFAM" id="SSF53300">
    <property type="entry name" value="vWA-like"/>
    <property type="match status" value="1"/>
</dbReference>
<protein>
    <submittedName>
        <fullName evidence="1">FHA domain-containing protein</fullName>
    </submittedName>
</protein>
<evidence type="ECO:0000313" key="1">
    <source>
        <dbReference type="EMBL" id="AYA99594.1"/>
    </source>
</evidence>
<proteinExistence type="predicted"/>
<dbReference type="PANTHER" id="PTHR23308">
    <property type="entry name" value="NUCLEAR INHIBITOR OF PROTEIN PHOSPHATASE-1"/>
    <property type="match status" value="1"/>
</dbReference>
<dbReference type="CDD" id="cd00060">
    <property type="entry name" value="FHA"/>
    <property type="match status" value="1"/>
</dbReference>
<dbReference type="InterPro" id="IPR014755">
    <property type="entry name" value="Cu-Rt/internalin_Ig-like"/>
</dbReference>
<sequence>MGKRIISIFIFLCMILGMTSVSFADTESPAIEQVYLNMPDVTIYSYGIDKSQTVEGFIDGEKLTLKNNEDFSSTKEGVQYYVLLDISASINKDYFLQMKASILDFYSTLSPNDGFSLITFGETVETKVDTRVSNDDLRNILNSISNRDQDTLLFEAIKEAVEKDSKNSDTSLHRREIIVLSDGEDFAVGKVTSSEVLSQLQKESISLYALCIKDTKKENIDAFGEVARSSGGQIEVVSPQEIKTGFQNIKTRIDSARVLKFVADNNKVTNALVNVTIQVDGSKASDTRQVMSILSQPDNVNPKIVQAEQEKGRNIKITFSEKMSGASDPANYSLVTKNNKTIAFSAVNKIEDEENTYLLTTAEKFNSGEYRLICGDGITDDSNEQNRVLEETKIKLNQSDDDFTLLTLALSLFSILLIIVGIVAMSISRGKKKQEANTVKENSAHIAPHYSVDMPNEEVQNQKYHIKLEHVDAKDFSLLISVKGMKTKKTDFKITKSFIVGRSSMNELYFDDDEMSRQHFALEWDGENMYISDLNSTNGTSVNGVRILGKRKLEYGDEISAGMERMIIHF</sequence>
<dbReference type="Gene3D" id="2.60.200.20">
    <property type="match status" value="1"/>
</dbReference>
<dbReference type="Proteomes" id="UP000265562">
    <property type="component" value="Chromosome"/>
</dbReference>
<dbReference type="RefSeq" id="WP_111524846.1">
    <property type="nucleotide sequence ID" value="NZ_CP032364.1"/>
</dbReference>
<dbReference type="InterPro" id="IPR002035">
    <property type="entry name" value="VWF_A"/>
</dbReference>
<dbReference type="Gene3D" id="3.40.50.410">
    <property type="entry name" value="von Willebrand factor, type A domain"/>
    <property type="match status" value="1"/>
</dbReference>
<dbReference type="InterPro" id="IPR000253">
    <property type="entry name" value="FHA_dom"/>
</dbReference>
<dbReference type="AlphaFoldDB" id="A0A385Q1W7"/>
<name>A0A385Q1W7_9FIRM</name>
<dbReference type="InterPro" id="IPR050923">
    <property type="entry name" value="Cell_Proc_Reg/RNA_Proc"/>
</dbReference>
<dbReference type="SMART" id="SM00327">
    <property type="entry name" value="VWA"/>
    <property type="match status" value="1"/>
</dbReference>
<dbReference type="SUPFAM" id="SSF49879">
    <property type="entry name" value="SMAD/FHA domain"/>
    <property type="match status" value="1"/>
</dbReference>
<dbReference type="InterPro" id="IPR008984">
    <property type="entry name" value="SMAD_FHA_dom_sf"/>
</dbReference>
<reference evidence="1 2" key="1">
    <citation type="submission" date="2018-09" db="EMBL/GenBank/DDBJ databases">
        <title>Genome sequencing of Lachnoanaerobaculum umeaense DSM 23576.</title>
        <authorList>
            <person name="Kook J.-K."/>
            <person name="Park S.-N."/>
            <person name="Lim Y.K."/>
        </authorList>
    </citation>
    <scope>NUCLEOTIDE SEQUENCE [LARGE SCALE GENOMIC DNA]</scope>
    <source>
        <strain evidence="2">DSM 23576 \ CCUG 58757</strain>
    </source>
</reference>
<dbReference type="EMBL" id="CP032364">
    <property type="protein sequence ID" value="AYA99594.1"/>
    <property type="molecule type" value="Genomic_DNA"/>
</dbReference>
<dbReference type="Gene3D" id="2.60.40.1220">
    <property type="match status" value="1"/>
</dbReference>
<dbReference type="InterPro" id="IPR036465">
    <property type="entry name" value="vWFA_dom_sf"/>
</dbReference>
<keyword evidence="2" id="KW-1185">Reference proteome</keyword>
<evidence type="ECO:0000313" key="2">
    <source>
        <dbReference type="Proteomes" id="UP000265562"/>
    </source>
</evidence>
<dbReference type="PROSITE" id="PS50006">
    <property type="entry name" value="FHA_DOMAIN"/>
    <property type="match status" value="1"/>
</dbReference>
<gene>
    <name evidence="1" type="ORF">D4A81_06380</name>
</gene>
<dbReference type="SMART" id="SM00240">
    <property type="entry name" value="FHA"/>
    <property type="match status" value="1"/>
</dbReference>
<dbReference type="Pfam" id="PF00498">
    <property type="entry name" value="FHA"/>
    <property type="match status" value="1"/>
</dbReference>
<dbReference type="Pfam" id="PF00092">
    <property type="entry name" value="VWA"/>
    <property type="match status" value="1"/>
</dbReference>
<dbReference type="OrthoDB" id="9816434at2"/>
<accession>A0A385Q1W7</accession>
<dbReference type="PROSITE" id="PS50234">
    <property type="entry name" value="VWFA"/>
    <property type="match status" value="1"/>
</dbReference>